<feature type="region of interest" description="Disordered" evidence="1">
    <location>
        <begin position="1"/>
        <end position="111"/>
    </location>
</feature>
<name>A0A4Q2DKF5_9AGAR</name>
<feature type="compositionally biased region" description="Acidic residues" evidence="1">
    <location>
        <begin position="59"/>
        <end position="81"/>
    </location>
</feature>
<gene>
    <name evidence="2" type="ORF">EST38_g6165</name>
</gene>
<dbReference type="EMBL" id="SDEE01000188">
    <property type="protein sequence ID" value="RXW19686.1"/>
    <property type="molecule type" value="Genomic_DNA"/>
</dbReference>
<organism evidence="2 3">
    <name type="scientific">Candolleomyces aberdarensis</name>
    <dbReference type="NCBI Taxonomy" id="2316362"/>
    <lineage>
        <taxon>Eukaryota</taxon>
        <taxon>Fungi</taxon>
        <taxon>Dikarya</taxon>
        <taxon>Basidiomycota</taxon>
        <taxon>Agaricomycotina</taxon>
        <taxon>Agaricomycetes</taxon>
        <taxon>Agaricomycetidae</taxon>
        <taxon>Agaricales</taxon>
        <taxon>Agaricineae</taxon>
        <taxon>Psathyrellaceae</taxon>
        <taxon>Candolleomyces</taxon>
    </lineage>
</organism>
<feature type="compositionally biased region" description="Basic and acidic residues" evidence="1">
    <location>
        <begin position="13"/>
        <end position="22"/>
    </location>
</feature>
<evidence type="ECO:0000313" key="2">
    <source>
        <dbReference type="EMBL" id="RXW19686.1"/>
    </source>
</evidence>
<proteinExistence type="predicted"/>
<dbReference type="AlphaFoldDB" id="A0A4Q2DKF5"/>
<accession>A0A4Q2DKF5</accession>
<reference evidence="2 3" key="1">
    <citation type="submission" date="2019-01" db="EMBL/GenBank/DDBJ databases">
        <title>Draft genome sequence of Psathyrella aberdarensis IHI B618.</title>
        <authorList>
            <person name="Buettner E."/>
            <person name="Kellner H."/>
        </authorList>
    </citation>
    <scope>NUCLEOTIDE SEQUENCE [LARGE SCALE GENOMIC DNA]</scope>
    <source>
        <strain evidence="2 3">IHI B618</strain>
    </source>
</reference>
<comment type="caution">
    <text evidence="2">The sequence shown here is derived from an EMBL/GenBank/DDBJ whole genome shotgun (WGS) entry which is preliminary data.</text>
</comment>
<feature type="compositionally biased region" description="Basic and acidic residues" evidence="1">
    <location>
        <begin position="101"/>
        <end position="111"/>
    </location>
</feature>
<protein>
    <submittedName>
        <fullName evidence="2">Uncharacterized protein</fullName>
    </submittedName>
</protein>
<dbReference type="Proteomes" id="UP000290288">
    <property type="component" value="Unassembled WGS sequence"/>
</dbReference>
<sequence>MASSYQHITPIDPSKETLKPESKATSTAADSKADDGNGEPVVNKLAIVQLDGDDKADASVEEEGDPTYSDDEDLPDFEGQDLEALQGGRAALNLPPGPLDPYKRNNENEKT</sequence>
<evidence type="ECO:0000256" key="1">
    <source>
        <dbReference type="SAM" id="MobiDB-lite"/>
    </source>
</evidence>
<evidence type="ECO:0000313" key="3">
    <source>
        <dbReference type="Proteomes" id="UP000290288"/>
    </source>
</evidence>
<keyword evidence="3" id="KW-1185">Reference proteome</keyword>